<sequence>MRILVVGATGQVGAIVAGALGERHEVIGLSRSSDPRLDLLDADSISAALTRIGRVDAVVDCAGGAPFLPLRQLTSELVLAGVRTKMLGKVDLLLHGHPWVADGGSFTFTTGITARRVVPGGSVAALANGAIESFVRTAATEMPRGIRVNAVSPTVVEGSDALAHGFRGFDPVAASVLAAAFVAAVEGSANGRVIEV</sequence>
<dbReference type="InterPro" id="IPR002347">
    <property type="entry name" value="SDR_fam"/>
</dbReference>
<reference evidence="3" key="1">
    <citation type="submission" date="2021-06" db="EMBL/GenBank/DDBJ databases">
        <authorList>
            <person name="Criscuolo A."/>
        </authorList>
    </citation>
    <scope>NUCLEOTIDE SEQUENCE</scope>
    <source>
        <strain evidence="3">CIP111803</strain>
    </source>
</reference>
<dbReference type="Pfam" id="PF13561">
    <property type="entry name" value="adh_short_C2"/>
    <property type="match status" value="1"/>
</dbReference>
<dbReference type="RefSeq" id="WP_218114436.1">
    <property type="nucleotide sequence ID" value="NZ_CAJVAP010000007.1"/>
</dbReference>
<dbReference type="NCBIfam" id="NF005754">
    <property type="entry name" value="PRK07578.1"/>
    <property type="match status" value="1"/>
</dbReference>
<proteinExistence type="inferred from homology"/>
<gene>
    <name evidence="3" type="ORF">LEUCIP111803_00809</name>
</gene>
<protein>
    <recommendedName>
        <fullName evidence="5">Short chain dehydrogenase</fullName>
    </recommendedName>
</protein>
<dbReference type="PANTHER" id="PTHR43477:SF1">
    <property type="entry name" value="DIHYDROANTICAPSIN 7-DEHYDROGENASE"/>
    <property type="match status" value="1"/>
</dbReference>
<evidence type="ECO:0000313" key="3">
    <source>
        <dbReference type="EMBL" id="CAG7605229.1"/>
    </source>
</evidence>
<dbReference type="Proteomes" id="UP000693892">
    <property type="component" value="Unassembled WGS sequence"/>
</dbReference>
<evidence type="ECO:0000256" key="1">
    <source>
        <dbReference type="ARBA" id="ARBA00006484"/>
    </source>
</evidence>
<dbReference type="PANTHER" id="PTHR43477">
    <property type="entry name" value="DIHYDROANTICAPSIN 7-DEHYDROGENASE"/>
    <property type="match status" value="1"/>
</dbReference>
<dbReference type="GO" id="GO:0016491">
    <property type="term" value="F:oxidoreductase activity"/>
    <property type="evidence" value="ECO:0007669"/>
    <property type="project" value="UniProtKB-KW"/>
</dbReference>
<evidence type="ECO:0000256" key="2">
    <source>
        <dbReference type="ARBA" id="ARBA00023002"/>
    </source>
</evidence>
<name>A0A916JY05_9MICO</name>
<comment type="similarity">
    <text evidence="1">Belongs to the short-chain dehydrogenases/reductases (SDR) family.</text>
</comment>
<dbReference type="EMBL" id="CAJVAP010000007">
    <property type="protein sequence ID" value="CAG7605229.1"/>
    <property type="molecule type" value="Genomic_DNA"/>
</dbReference>
<dbReference type="CDD" id="cd11731">
    <property type="entry name" value="Lin1944_like_SDR_c"/>
    <property type="match status" value="1"/>
</dbReference>
<organism evidence="3 4">
    <name type="scientific">Leucobacter soli</name>
    <dbReference type="NCBI Taxonomy" id="2812850"/>
    <lineage>
        <taxon>Bacteria</taxon>
        <taxon>Bacillati</taxon>
        <taxon>Actinomycetota</taxon>
        <taxon>Actinomycetes</taxon>
        <taxon>Micrococcales</taxon>
        <taxon>Microbacteriaceae</taxon>
        <taxon>Leucobacter</taxon>
    </lineage>
</organism>
<keyword evidence="2" id="KW-0560">Oxidoreductase</keyword>
<evidence type="ECO:0008006" key="5">
    <source>
        <dbReference type="Google" id="ProtNLM"/>
    </source>
</evidence>
<dbReference type="AlphaFoldDB" id="A0A916JY05"/>
<accession>A0A916JY05</accession>
<comment type="caution">
    <text evidence="3">The sequence shown here is derived from an EMBL/GenBank/DDBJ whole genome shotgun (WGS) entry which is preliminary data.</text>
</comment>
<keyword evidence="4" id="KW-1185">Reference proteome</keyword>
<dbReference type="InterPro" id="IPR051122">
    <property type="entry name" value="SDR_DHRS6-like"/>
</dbReference>
<evidence type="ECO:0000313" key="4">
    <source>
        <dbReference type="Proteomes" id="UP000693892"/>
    </source>
</evidence>